<feature type="transmembrane region" description="Helical" evidence="2">
    <location>
        <begin position="143"/>
        <end position="166"/>
    </location>
</feature>
<evidence type="ECO:0000313" key="4">
    <source>
        <dbReference type="Proteomes" id="UP001140293"/>
    </source>
</evidence>
<keyword evidence="2" id="KW-0472">Membrane</keyword>
<dbReference type="EMBL" id="JACKSJ010000085">
    <property type="protein sequence ID" value="MCV7170473.1"/>
    <property type="molecule type" value="Genomic_DNA"/>
</dbReference>
<feature type="transmembrane region" description="Helical" evidence="2">
    <location>
        <begin position="172"/>
        <end position="197"/>
    </location>
</feature>
<feature type="transmembrane region" description="Helical" evidence="2">
    <location>
        <begin position="66"/>
        <end position="90"/>
    </location>
</feature>
<feature type="region of interest" description="Disordered" evidence="1">
    <location>
        <begin position="1"/>
        <end position="55"/>
    </location>
</feature>
<dbReference type="Proteomes" id="UP001140293">
    <property type="component" value="Unassembled WGS sequence"/>
</dbReference>
<name>A0A9X2YM67_9MYCO</name>
<accession>A0A9X2YM67</accession>
<reference evidence="3" key="2">
    <citation type="journal article" date="2022" name="BMC Genomics">
        <title>Comparative genome analysis of mycobacteria focusing on tRNA and non-coding RNA.</title>
        <authorList>
            <person name="Behra P.R.K."/>
            <person name="Pettersson B.M.F."/>
            <person name="Ramesh M."/>
            <person name="Das S."/>
            <person name="Dasgupta S."/>
            <person name="Kirsebom L.A."/>
        </authorList>
    </citation>
    <scope>NUCLEOTIDE SEQUENCE</scope>
    <source>
        <strain evidence="3">DSM 44615</strain>
    </source>
</reference>
<evidence type="ECO:0000313" key="3">
    <source>
        <dbReference type="EMBL" id="MCV7170473.1"/>
    </source>
</evidence>
<organism evidence="3 4">
    <name type="scientific">[Mycobacterium] manitobense</name>
    <dbReference type="NCBI Taxonomy" id="190147"/>
    <lineage>
        <taxon>Bacteria</taxon>
        <taxon>Bacillati</taxon>
        <taxon>Actinomycetota</taxon>
        <taxon>Actinomycetes</taxon>
        <taxon>Mycobacteriales</taxon>
        <taxon>Mycobacteriaceae</taxon>
        <taxon>Mycolicibacterium</taxon>
    </lineage>
</organism>
<reference evidence="3" key="1">
    <citation type="submission" date="2020-07" db="EMBL/GenBank/DDBJ databases">
        <authorList>
            <person name="Pettersson B.M.F."/>
            <person name="Behra P.R.K."/>
            <person name="Ramesh M."/>
            <person name="Das S."/>
            <person name="Dasgupta S."/>
            <person name="Kirsebom L.A."/>
        </authorList>
    </citation>
    <scope>NUCLEOTIDE SEQUENCE</scope>
    <source>
        <strain evidence="3">DSM 44615</strain>
    </source>
</reference>
<proteinExistence type="predicted"/>
<keyword evidence="4" id="KW-1185">Reference proteome</keyword>
<comment type="caution">
    <text evidence="3">The sequence shown here is derived from an EMBL/GenBank/DDBJ whole genome shotgun (WGS) entry which is preliminary data.</text>
</comment>
<dbReference type="RefSeq" id="WP_264012659.1">
    <property type="nucleotide sequence ID" value="NZ_JACKSJ010000085.1"/>
</dbReference>
<feature type="transmembrane region" description="Helical" evidence="2">
    <location>
        <begin position="110"/>
        <end position="131"/>
    </location>
</feature>
<keyword evidence="2" id="KW-0812">Transmembrane</keyword>
<sequence>MNYPYGPYGQGHPQQPGYPQQGYPQQPGYPQQGYPQHNSPQQGYSGGYQYPPVRPAGPSGGTANAAAVLAGLGTFAMLGFGMLLLAAAGSPDRDPAWGNTPSRSSNAGDVIFVIVGLAVIVAGIMLAVGAVTLYQRKMVGRWLVVAGCAIAILTSLLFMILFVALLGDAAAAGLALAINFPVLLGVVFPILTLVLALRPSTAEWIRARPNVPAPYRG</sequence>
<evidence type="ECO:0000256" key="2">
    <source>
        <dbReference type="SAM" id="Phobius"/>
    </source>
</evidence>
<keyword evidence="2" id="KW-1133">Transmembrane helix</keyword>
<protein>
    <submittedName>
        <fullName evidence="3">Uncharacterized protein</fullName>
    </submittedName>
</protein>
<dbReference type="AlphaFoldDB" id="A0A9X2YM67"/>
<gene>
    <name evidence="3" type="ORF">H7I41_11160</name>
</gene>
<feature type="compositionally biased region" description="Low complexity" evidence="1">
    <location>
        <begin position="1"/>
        <end position="37"/>
    </location>
</feature>
<evidence type="ECO:0000256" key="1">
    <source>
        <dbReference type="SAM" id="MobiDB-lite"/>
    </source>
</evidence>